<keyword evidence="2" id="KW-1185">Reference proteome</keyword>
<gene>
    <name evidence="1" type="ORF">I0K15_16280</name>
</gene>
<evidence type="ECO:0000313" key="2">
    <source>
        <dbReference type="Proteomes" id="UP000594800"/>
    </source>
</evidence>
<dbReference type="Proteomes" id="UP000594800">
    <property type="component" value="Chromosome"/>
</dbReference>
<reference evidence="1 2" key="1">
    <citation type="submission" date="2020-11" db="EMBL/GenBank/DDBJ databases">
        <title>Description of Pontivivens ytuae sp. nov. isolated from deep sea sediment of Mariana Trench.</title>
        <authorList>
            <person name="Wang Z."/>
            <person name="Sun Q.-L."/>
            <person name="Xu X.-D."/>
            <person name="Tang Y.-Z."/>
            <person name="Zhang J."/>
        </authorList>
    </citation>
    <scope>NUCLEOTIDE SEQUENCE [LARGE SCALE GENOMIC DNA]</scope>
    <source>
        <strain evidence="1 2">MT2928</strain>
    </source>
</reference>
<dbReference type="KEGG" id="poz:I0K15_16280"/>
<dbReference type="AlphaFoldDB" id="A0A7S9LQN4"/>
<dbReference type="EMBL" id="CP064942">
    <property type="protein sequence ID" value="QPH53329.1"/>
    <property type="molecule type" value="Genomic_DNA"/>
</dbReference>
<accession>A0A7S9LQN4</accession>
<proteinExistence type="predicted"/>
<dbReference type="RefSeq" id="WP_196102539.1">
    <property type="nucleotide sequence ID" value="NZ_CP064942.1"/>
</dbReference>
<protein>
    <submittedName>
        <fullName evidence="1">Uncharacterized protein</fullName>
    </submittedName>
</protein>
<evidence type="ECO:0000313" key="1">
    <source>
        <dbReference type="EMBL" id="QPH53329.1"/>
    </source>
</evidence>
<name>A0A7S9LQN4_9RHOB</name>
<organism evidence="1 2">
    <name type="scientific">Pontivivens ytuae</name>
    <dbReference type="NCBI Taxonomy" id="2789856"/>
    <lineage>
        <taxon>Bacteria</taxon>
        <taxon>Pseudomonadati</taxon>
        <taxon>Pseudomonadota</taxon>
        <taxon>Alphaproteobacteria</taxon>
        <taxon>Rhodobacterales</taxon>
        <taxon>Paracoccaceae</taxon>
        <taxon>Pontivivens</taxon>
    </lineage>
</organism>
<sequence>MQIKLEAAMTDPQFAIVTARNALEQALSGISDQMRDYPTPISGCDAQYNHLIAERTRVRAALAALGRTPFVATPRTPHPGAGIESR</sequence>